<dbReference type="GO" id="GO:0030254">
    <property type="term" value="P:protein secretion by the type III secretion system"/>
    <property type="evidence" value="ECO:0007669"/>
    <property type="project" value="InterPro"/>
</dbReference>
<dbReference type="InterPro" id="IPR010261">
    <property type="entry name" value="Tir_chaperone"/>
</dbReference>
<accession>D6YSB0</accession>
<dbReference type="Pfam" id="PF05932">
    <property type="entry name" value="CesT"/>
    <property type="match status" value="1"/>
</dbReference>
<dbReference type="KEGG" id="wch:wcw_1610"/>
<dbReference type="HOGENOM" id="CLU_1946703_0_0_0"/>
<dbReference type="AlphaFoldDB" id="D6YSB0"/>
<dbReference type="STRING" id="716544.wcw_1610"/>
<dbReference type="eggNOG" id="ENOG50335A5">
    <property type="taxonomic scope" value="Bacteria"/>
</dbReference>
<dbReference type="OrthoDB" id="21620at2"/>
<dbReference type="SUPFAM" id="SSF69635">
    <property type="entry name" value="Type III secretory system chaperone-like"/>
    <property type="match status" value="1"/>
</dbReference>
<organism evidence="1 2">
    <name type="scientific">Waddlia chondrophila (strain ATCC VR-1470 / WSU 86-1044)</name>
    <dbReference type="NCBI Taxonomy" id="716544"/>
    <lineage>
        <taxon>Bacteria</taxon>
        <taxon>Pseudomonadati</taxon>
        <taxon>Chlamydiota</taxon>
        <taxon>Chlamydiia</taxon>
        <taxon>Parachlamydiales</taxon>
        <taxon>Waddliaceae</taxon>
        <taxon>Waddlia</taxon>
    </lineage>
</organism>
<proteinExistence type="predicted"/>
<name>D6YSB0_WADCW</name>
<evidence type="ECO:0000313" key="2">
    <source>
        <dbReference type="Proteomes" id="UP000001505"/>
    </source>
</evidence>
<reference evidence="1 2" key="1">
    <citation type="journal article" date="2010" name="PLoS ONE">
        <title>The Waddlia genome: a window into chlamydial biology.</title>
        <authorList>
            <person name="Bertelli C."/>
            <person name="Collyn F."/>
            <person name="Croxatto A."/>
            <person name="Ruckert C."/>
            <person name="Polkinghorne A."/>
            <person name="Kebbi-Beghdadi C."/>
            <person name="Goesmann A."/>
            <person name="Vaughan L."/>
            <person name="Greub G."/>
        </authorList>
    </citation>
    <scope>NUCLEOTIDE SEQUENCE [LARGE SCALE GENOMIC DNA]</scope>
    <source>
        <strain evidence="2">ATCC VR-1470 / WSU 86-1044</strain>
    </source>
</reference>
<dbReference type="EMBL" id="CP001928">
    <property type="protein sequence ID" value="ADI38955.1"/>
    <property type="molecule type" value="Genomic_DNA"/>
</dbReference>
<protein>
    <submittedName>
        <fullName evidence="1">Putative type III secretion chaperone SycE</fullName>
    </submittedName>
</protein>
<dbReference type="Gene3D" id="3.30.1460.10">
    <property type="match status" value="1"/>
</dbReference>
<evidence type="ECO:0000313" key="1">
    <source>
        <dbReference type="EMBL" id="ADI38955.1"/>
    </source>
</evidence>
<dbReference type="CDD" id="cd16364">
    <property type="entry name" value="T3SC_I-like"/>
    <property type="match status" value="1"/>
</dbReference>
<sequence>MLDSYMQKLVKEMEIEESLASDVPGVYQFPIDEETTILISEIPRGFELTCSLSACPEKKQEEFLTSALFANLFSQGTEGCILGLDAEGEIVTLSRVIDYEIDYQEFRDLLEDFVNTAAQWKEEAAYYANA</sequence>
<dbReference type="Proteomes" id="UP000001505">
    <property type="component" value="Chromosome"/>
</dbReference>
<keyword evidence="2" id="KW-1185">Reference proteome</keyword>
<gene>
    <name evidence="1" type="primary">sycE</name>
    <name evidence="1" type="ordered locus">wcw_1610</name>
</gene>